<feature type="transmembrane region" description="Helical" evidence="1">
    <location>
        <begin position="225"/>
        <end position="243"/>
    </location>
</feature>
<dbReference type="STRING" id="1193713.GCA_001636315_05072"/>
<keyword evidence="1" id="KW-1133">Transmembrane helix</keyword>
<dbReference type="PANTHER" id="PTHR35337:SF1">
    <property type="entry name" value="SLR1478 PROTEIN"/>
    <property type="match status" value="1"/>
</dbReference>
<gene>
    <name evidence="2" type="ORF">CHR53_13175</name>
</gene>
<keyword evidence="1" id="KW-0812">Transmembrane</keyword>
<feature type="transmembrane region" description="Helical" evidence="1">
    <location>
        <begin position="293"/>
        <end position="309"/>
    </location>
</feature>
<dbReference type="KEGG" id="nmk:CHR53_13175"/>
<proteinExistence type="predicted"/>
<feature type="transmembrane region" description="Helical" evidence="1">
    <location>
        <begin position="104"/>
        <end position="125"/>
    </location>
</feature>
<dbReference type="AlphaFoldDB" id="A0A3Q9QV64"/>
<dbReference type="OrthoDB" id="9800053at2"/>
<evidence type="ECO:0000313" key="2">
    <source>
        <dbReference type="EMBL" id="AZU62157.1"/>
    </source>
</evidence>
<feature type="transmembrane region" description="Helical" evidence="1">
    <location>
        <begin position="172"/>
        <end position="205"/>
    </location>
</feature>
<keyword evidence="3" id="KW-1185">Reference proteome</keyword>
<keyword evidence="1" id="KW-0472">Membrane</keyword>
<dbReference type="RefSeq" id="WP_127486854.1">
    <property type="nucleotide sequence ID" value="NZ_CP022572.1"/>
</dbReference>
<organism evidence="2 3">
    <name type="scientific">Neobacillus mesonae</name>
    <dbReference type="NCBI Taxonomy" id="1193713"/>
    <lineage>
        <taxon>Bacteria</taxon>
        <taxon>Bacillati</taxon>
        <taxon>Bacillota</taxon>
        <taxon>Bacilli</taxon>
        <taxon>Bacillales</taxon>
        <taxon>Bacillaceae</taxon>
        <taxon>Neobacillus</taxon>
    </lineage>
</organism>
<evidence type="ECO:0008006" key="4">
    <source>
        <dbReference type="Google" id="ProtNLM"/>
    </source>
</evidence>
<sequence length="323" mass="35678">MNVKQFVRQHRDDWKQLEEMVAALSKSRNAITGENMAKYHRLYQKAAQNLSYSQTYFQHDEVTPYLNGLVSKAHNLLYKDQVSSVKQIRYFFSTKFIGLLLEQWRFVVAAMILFAIGGIGSFLAVMNDPLHIYSILPANIAQGVDPEKLGSGGAVDSSLMSASIMTNNIQVAMLAFAGGITFGILTVYLLIYNGIIVGALAALFWHHDKSYDFWAYIVPHGMIELTAIFIAGGAGLLMGYKLFVPGPFSRGYQLKQQAKRSVQLLLGTIPLFVIAGIIEGFITPASISLEAKYMVAFLTVIGLILYIVIGKLKLVKATASFDS</sequence>
<protein>
    <recommendedName>
        <fullName evidence="4">Stage II sporulation protein M</fullName>
    </recommendedName>
</protein>
<reference evidence="2 3" key="1">
    <citation type="submission" date="2017-07" db="EMBL/GenBank/DDBJ databases">
        <title>The complete genome sequence of Bacillus mesonae strain H20-5, an efficient strain improving plant abiotic stress resistance.</title>
        <authorList>
            <person name="Kim S.Y."/>
            <person name="Song H."/>
            <person name="Sang M.K."/>
            <person name="Weon H.-Y."/>
            <person name="Song J."/>
        </authorList>
    </citation>
    <scope>NUCLEOTIDE SEQUENCE [LARGE SCALE GENOMIC DNA]</scope>
    <source>
        <strain evidence="2 3">H20-5</strain>
    </source>
</reference>
<dbReference type="InterPro" id="IPR002798">
    <property type="entry name" value="SpoIIM-like"/>
</dbReference>
<accession>A0A3Q9QV64</accession>
<evidence type="ECO:0000256" key="1">
    <source>
        <dbReference type="SAM" id="Phobius"/>
    </source>
</evidence>
<evidence type="ECO:0000313" key="3">
    <source>
        <dbReference type="Proteomes" id="UP000282892"/>
    </source>
</evidence>
<dbReference type="EMBL" id="CP022572">
    <property type="protein sequence ID" value="AZU62157.1"/>
    <property type="molecule type" value="Genomic_DNA"/>
</dbReference>
<dbReference type="Proteomes" id="UP000282892">
    <property type="component" value="Chromosome"/>
</dbReference>
<dbReference type="Pfam" id="PF01944">
    <property type="entry name" value="SpoIIM"/>
    <property type="match status" value="1"/>
</dbReference>
<dbReference type="PANTHER" id="PTHR35337">
    <property type="entry name" value="SLR1478 PROTEIN"/>
    <property type="match status" value="1"/>
</dbReference>
<name>A0A3Q9QV64_9BACI</name>
<feature type="transmembrane region" description="Helical" evidence="1">
    <location>
        <begin position="264"/>
        <end position="287"/>
    </location>
</feature>